<feature type="domain" description="Tryptophan synthase beta chain-like PALP" evidence="6">
    <location>
        <begin position="17"/>
        <end position="290"/>
    </location>
</feature>
<feature type="modified residue" description="N6-(pyridoxal phosphate)lysine" evidence="5">
    <location>
        <position position="43"/>
    </location>
</feature>
<dbReference type="Proteomes" id="UP000292262">
    <property type="component" value="Unassembled WGS sequence"/>
</dbReference>
<evidence type="ECO:0000256" key="1">
    <source>
        <dbReference type="ARBA" id="ARBA00001933"/>
    </source>
</evidence>
<dbReference type="InterPro" id="IPR001926">
    <property type="entry name" value="TrpB-like_PALP"/>
</dbReference>
<dbReference type="InterPro" id="IPR027278">
    <property type="entry name" value="ACCD_DCysDesulf"/>
</dbReference>
<dbReference type="Gene3D" id="3.40.50.1100">
    <property type="match status" value="2"/>
</dbReference>
<evidence type="ECO:0000256" key="3">
    <source>
        <dbReference type="ARBA" id="ARBA00022898"/>
    </source>
</evidence>
<name>A0A4Q7P0K0_9FLAO</name>
<dbReference type="GO" id="GO:0019148">
    <property type="term" value="F:D-cysteine desulfhydrase activity"/>
    <property type="evidence" value="ECO:0007669"/>
    <property type="project" value="TreeGrafter"/>
</dbReference>
<dbReference type="PANTHER" id="PTHR43780:SF2">
    <property type="entry name" value="1-AMINOCYCLOPROPANE-1-CARBOXYLATE DEAMINASE-RELATED"/>
    <property type="match status" value="1"/>
</dbReference>
<proteinExistence type="inferred from homology"/>
<dbReference type="SUPFAM" id="SSF53686">
    <property type="entry name" value="Tryptophan synthase beta subunit-like PLP-dependent enzymes"/>
    <property type="match status" value="1"/>
</dbReference>
<dbReference type="EMBL" id="SGXE01000004">
    <property type="protein sequence ID" value="RZS92172.1"/>
    <property type="molecule type" value="Genomic_DNA"/>
</dbReference>
<keyword evidence="8" id="KW-1185">Reference proteome</keyword>
<organism evidence="7 8">
    <name type="scientific">Aquimarina brevivitae</name>
    <dbReference type="NCBI Taxonomy" id="323412"/>
    <lineage>
        <taxon>Bacteria</taxon>
        <taxon>Pseudomonadati</taxon>
        <taxon>Bacteroidota</taxon>
        <taxon>Flavobacteriia</taxon>
        <taxon>Flavobacteriales</taxon>
        <taxon>Flavobacteriaceae</taxon>
        <taxon>Aquimarina</taxon>
    </lineage>
</organism>
<accession>A0A4Q7P0K0</accession>
<gene>
    <name evidence="7" type="ORF">EV197_2807</name>
</gene>
<protein>
    <submittedName>
        <fullName evidence="7">1-aminocyclopropane-1-carboxylate deaminase</fullName>
    </submittedName>
</protein>
<evidence type="ECO:0000256" key="5">
    <source>
        <dbReference type="PIRSR" id="PIRSR006278-2"/>
    </source>
</evidence>
<dbReference type="OrthoDB" id="9801249at2"/>
<evidence type="ECO:0000313" key="7">
    <source>
        <dbReference type="EMBL" id="RZS92172.1"/>
    </source>
</evidence>
<sequence length="312" mass="34500">MDFFSTKAHSPNHSISSPFLQAQNISLVVKREDVLHPQVSGNKFRKLKYNIEEAIKNGNHKILTFGGAFSNHIAATAAAGKLCNIQTIGVIRGEELAKDVSKTLATNPTLRFATEQGMVLHFVDRASYRQKNELEFINELKAKFGEFYLIPEGGANELAVKGCEEILDKKDEQYDVICCSSGTGTTVAGIINSSKKNQRVLSFSALQGNFLTKEIQKYANTPNWELISHYTFGGYAKVNTTLIQFINSFNQEHGILLDPIYTGKMIFGIFDLIKQNYFAMGTKILAIHTGGIQGISGMNAQLKKKGLPLIDI</sequence>
<dbReference type="Pfam" id="PF00291">
    <property type="entry name" value="PALP"/>
    <property type="match status" value="1"/>
</dbReference>
<feature type="active site" description="Nucleophile" evidence="4">
    <location>
        <position position="70"/>
    </location>
</feature>
<dbReference type="PANTHER" id="PTHR43780">
    <property type="entry name" value="1-AMINOCYCLOPROPANE-1-CARBOXYLATE DEAMINASE-RELATED"/>
    <property type="match status" value="1"/>
</dbReference>
<comment type="cofactor">
    <cofactor evidence="1">
        <name>pyridoxal 5'-phosphate</name>
        <dbReference type="ChEBI" id="CHEBI:597326"/>
    </cofactor>
</comment>
<reference evidence="7 8" key="1">
    <citation type="submission" date="2019-02" db="EMBL/GenBank/DDBJ databases">
        <title>Genomic Encyclopedia of Type Strains, Phase IV (KMG-IV): sequencing the most valuable type-strain genomes for metagenomic binning, comparative biology and taxonomic classification.</title>
        <authorList>
            <person name="Goeker M."/>
        </authorList>
    </citation>
    <scope>NUCLEOTIDE SEQUENCE [LARGE SCALE GENOMIC DNA]</scope>
    <source>
        <strain evidence="7 8">DSM 17196</strain>
    </source>
</reference>
<comment type="caution">
    <text evidence="7">The sequence shown here is derived from an EMBL/GenBank/DDBJ whole genome shotgun (WGS) entry which is preliminary data.</text>
</comment>
<evidence type="ECO:0000256" key="4">
    <source>
        <dbReference type="PIRSR" id="PIRSR006278-1"/>
    </source>
</evidence>
<dbReference type="InterPro" id="IPR036052">
    <property type="entry name" value="TrpB-like_PALP_sf"/>
</dbReference>
<evidence type="ECO:0000256" key="2">
    <source>
        <dbReference type="ARBA" id="ARBA00008639"/>
    </source>
</evidence>
<dbReference type="AlphaFoldDB" id="A0A4Q7P0K0"/>
<dbReference type="RefSeq" id="WP_130287343.1">
    <property type="nucleotide sequence ID" value="NZ_SGXE01000004.1"/>
</dbReference>
<dbReference type="PIRSF" id="PIRSF006278">
    <property type="entry name" value="ACCD_DCysDesulf"/>
    <property type="match status" value="1"/>
</dbReference>
<evidence type="ECO:0000313" key="8">
    <source>
        <dbReference type="Proteomes" id="UP000292262"/>
    </source>
</evidence>
<evidence type="ECO:0000259" key="6">
    <source>
        <dbReference type="Pfam" id="PF00291"/>
    </source>
</evidence>
<comment type="similarity">
    <text evidence="2">Belongs to the ACC deaminase/D-cysteine desulfhydrase family.</text>
</comment>
<keyword evidence="3 5" id="KW-0663">Pyridoxal phosphate</keyword>